<keyword evidence="2" id="KW-0812">Transmembrane</keyword>
<dbReference type="EMBL" id="LAVV01006678">
    <property type="protein sequence ID" value="KNZ58816.1"/>
    <property type="molecule type" value="Genomic_DNA"/>
</dbReference>
<keyword evidence="2" id="KW-1133">Transmembrane helix</keyword>
<dbReference type="OrthoDB" id="2504456at2759"/>
<dbReference type="VEuPathDB" id="FungiDB:VP01_1857g4"/>
<evidence type="ECO:0000256" key="2">
    <source>
        <dbReference type="SAM" id="Phobius"/>
    </source>
</evidence>
<feature type="compositionally biased region" description="Basic and acidic residues" evidence="1">
    <location>
        <begin position="125"/>
        <end position="140"/>
    </location>
</feature>
<gene>
    <name evidence="3" type="ORF">VP01_1857g4</name>
</gene>
<comment type="caution">
    <text evidence="3">The sequence shown here is derived from an EMBL/GenBank/DDBJ whole genome shotgun (WGS) entry which is preliminary data.</text>
</comment>
<dbReference type="Proteomes" id="UP000037035">
    <property type="component" value="Unassembled WGS sequence"/>
</dbReference>
<dbReference type="AlphaFoldDB" id="A0A0L6VDG5"/>
<reference evidence="3 4" key="1">
    <citation type="submission" date="2015-08" db="EMBL/GenBank/DDBJ databases">
        <title>Next Generation Sequencing and Analysis of the Genome of Puccinia sorghi L Schw, the Causal Agent of Maize Common Rust.</title>
        <authorList>
            <person name="Rochi L."/>
            <person name="Burguener G."/>
            <person name="Darino M."/>
            <person name="Turjanski A."/>
            <person name="Kreff E."/>
            <person name="Dieguez M.J."/>
            <person name="Sacco F."/>
        </authorList>
    </citation>
    <scope>NUCLEOTIDE SEQUENCE [LARGE SCALE GENOMIC DNA]</scope>
    <source>
        <strain evidence="3 4">RO10H11247</strain>
    </source>
</reference>
<feature type="region of interest" description="Disordered" evidence="1">
    <location>
        <begin position="118"/>
        <end position="151"/>
    </location>
</feature>
<evidence type="ECO:0000313" key="3">
    <source>
        <dbReference type="EMBL" id="KNZ58816.1"/>
    </source>
</evidence>
<evidence type="ECO:0000256" key="1">
    <source>
        <dbReference type="SAM" id="MobiDB-lite"/>
    </source>
</evidence>
<organism evidence="3 4">
    <name type="scientific">Puccinia sorghi</name>
    <dbReference type="NCBI Taxonomy" id="27349"/>
    <lineage>
        <taxon>Eukaryota</taxon>
        <taxon>Fungi</taxon>
        <taxon>Dikarya</taxon>
        <taxon>Basidiomycota</taxon>
        <taxon>Pucciniomycotina</taxon>
        <taxon>Pucciniomycetes</taxon>
        <taxon>Pucciniales</taxon>
        <taxon>Pucciniaceae</taxon>
        <taxon>Puccinia</taxon>
    </lineage>
</organism>
<feature type="region of interest" description="Disordered" evidence="1">
    <location>
        <begin position="10"/>
        <end position="32"/>
    </location>
</feature>
<keyword evidence="2" id="KW-0472">Membrane</keyword>
<name>A0A0L6VDG5_9BASI</name>
<evidence type="ECO:0000313" key="4">
    <source>
        <dbReference type="Proteomes" id="UP000037035"/>
    </source>
</evidence>
<feature type="transmembrane region" description="Helical" evidence="2">
    <location>
        <begin position="68"/>
        <end position="89"/>
    </location>
</feature>
<accession>A0A0L6VDG5</accession>
<protein>
    <submittedName>
        <fullName evidence="3">Uncharacterized protein</fullName>
    </submittedName>
</protein>
<keyword evidence="4" id="KW-1185">Reference proteome</keyword>
<feature type="compositionally biased region" description="Low complexity" evidence="1">
    <location>
        <begin position="191"/>
        <end position="205"/>
    </location>
</feature>
<proteinExistence type="predicted"/>
<sequence length="205" mass="22514">MARTLVGLLSKRGGAEAGDPNHPALSKANPNVTYNPFPPQSSYLPESRSSSDFPATTGVEYMSYRAKMIAILGSISGLLSILLVGWTVFRCCQRKRKAMARKRESSFGSRRLFPPLSRAAGWRDLPPHRDGHYPDDDHSVDGPSGAAPHQPIYGNEVFEMSKDFNRSNYDLPFSSAKQQEYEDENDGDMTSSPSASSHTSSNPKS</sequence>
<feature type="region of interest" description="Disordered" evidence="1">
    <location>
        <begin position="169"/>
        <end position="205"/>
    </location>
</feature>